<accession>A0AAE1M2Q0</accession>
<comment type="caution">
    <text evidence="1">The sequence shown here is derived from an EMBL/GenBank/DDBJ whole genome shotgun (WGS) entry which is preliminary data.</text>
</comment>
<dbReference type="EMBL" id="JAWRVG010000004">
    <property type="protein sequence ID" value="KAK4082918.1"/>
    <property type="molecule type" value="Genomic_DNA"/>
</dbReference>
<dbReference type="Proteomes" id="UP001273209">
    <property type="component" value="Unassembled WGS sequence"/>
</dbReference>
<sequence>MGAVYRNATLTVSALVSAKSTVGILKTNDNRFLGAPKSAKLRVYEDSSKDDEVEVDWKPLEEETLRDLMHKGALASRGWALQEYILSPRNLLYGERQIYWRCPSMVASADATPEGFLFPARNFQKASQVIYSDILAVAPEIESHIKAVLQDYYELAETYSARQLTFGSDKHAAFSGIAQMVHPSIGGQYFVGLWTVDFKHGLLWYGEMASCRHVETHGAPSWSWMVTDARVLFSSIRNLEATPFDVKILQYNGIPQDAVKQFGRIESASVVVEGLIMPLIRSKQRVRARNRDDLVFGVVQYDEPSSADDDHSRSLIFPAEDQILGKALISLHADPGTDDIDISANLFLEDDLLVLLVQADENADNEMEPSFGEGIVLRPVKHGLEDVYERIGYVDFWTPSMDYFRQWGSRSLKMI</sequence>
<dbReference type="RefSeq" id="XP_062759347.1">
    <property type="nucleotide sequence ID" value="XM_062895919.1"/>
</dbReference>
<proteinExistence type="predicted"/>
<dbReference type="GeneID" id="87915824"/>
<dbReference type="AlphaFoldDB" id="A0AAE1M2Q0"/>
<protein>
    <recommendedName>
        <fullName evidence="3">Heterokaryon incompatibility domain-containing protein</fullName>
    </recommendedName>
</protein>
<name>A0AAE1M2Q0_9HYPO</name>
<organism evidence="1 2">
    <name type="scientific">Trichoderma aggressivum f. europaeum</name>
    <dbReference type="NCBI Taxonomy" id="173218"/>
    <lineage>
        <taxon>Eukaryota</taxon>
        <taxon>Fungi</taxon>
        <taxon>Dikarya</taxon>
        <taxon>Ascomycota</taxon>
        <taxon>Pezizomycotina</taxon>
        <taxon>Sordariomycetes</taxon>
        <taxon>Hypocreomycetidae</taxon>
        <taxon>Hypocreales</taxon>
        <taxon>Hypocreaceae</taxon>
        <taxon>Trichoderma</taxon>
    </lineage>
</organism>
<evidence type="ECO:0000313" key="1">
    <source>
        <dbReference type="EMBL" id="KAK4082918.1"/>
    </source>
</evidence>
<evidence type="ECO:0000313" key="2">
    <source>
        <dbReference type="Proteomes" id="UP001273209"/>
    </source>
</evidence>
<reference evidence="1" key="1">
    <citation type="submission" date="2023-11" db="EMBL/GenBank/DDBJ databases">
        <title>The genome sequences of three competitors of mushroom-forming fungi.</title>
        <authorList>
            <person name="Beijen E."/>
            <person name="Ohm R.A."/>
        </authorList>
    </citation>
    <scope>NUCLEOTIDE SEQUENCE</scope>
    <source>
        <strain evidence="1">CBS 100526</strain>
    </source>
</reference>
<gene>
    <name evidence="1" type="ORF">Triagg1_1808</name>
</gene>
<dbReference type="PANTHER" id="PTHR33112:SF10">
    <property type="entry name" value="TOL"/>
    <property type="match status" value="1"/>
</dbReference>
<evidence type="ECO:0008006" key="3">
    <source>
        <dbReference type="Google" id="ProtNLM"/>
    </source>
</evidence>
<keyword evidence="2" id="KW-1185">Reference proteome</keyword>
<dbReference type="PANTHER" id="PTHR33112">
    <property type="entry name" value="DOMAIN PROTEIN, PUTATIVE-RELATED"/>
    <property type="match status" value="1"/>
</dbReference>